<dbReference type="InterPro" id="IPR044715">
    <property type="entry name" value="WDR86-like"/>
</dbReference>
<dbReference type="Gene3D" id="2.130.10.10">
    <property type="entry name" value="YVTN repeat-like/Quinoprotein amine dehydrogenase"/>
    <property type="match status" value="2"/>
</dbReference>
<dbReference type="InterPro" id="IPR036322">
    <property type="entry name" value="WD40_repeat_dom_sf"/>
</dbReference>
<dbReference type="PANTHER" id="PTHR44489">
    <property type="match status" value="1"/>
</dbReference>
<dbReference type="Proteomes" id="UP001497444">
    <property type="component" value="Chromosome 13"/>
</dbReference>
<evidence type="ECO:0008006" key="6">
    <source>
        <dbReference type="Google" id="ProtNLM"/>
    </source>
</evidence>
<name>A0ABP0W1Z5_9BRYO</name>
<dbReference type="PANTHER" id="PTHR44489:SF11">
    <property type="entry name" value="WD REPEAT DOMAIN 86"/>
    <property type="match status" value="1"/>
</dbReference>
<evidence type="ECO:0000256" key="3">
    <source>
        <dbReference type="SAM" id="MobiDB-lite"/>
    </source>
</evidence>
<dbReference type="InterPro" id="IPR001680">
    <property type="entry name" value="WD40_rpt"/>
</dbReference>
<protein>
    <recommendedName>
        <fullName evidence="6">Guanine nucleotide-binding protein subunit beta-like protein</fullName>
    </recommendedName>
</protein>
<keyword evidence="2" id="KW-0175">Coiled coil</keyword>
<feature type="region of interest" description="Disordered" evidence="3">
    <location>
        <begin position="574"/>
        <end position="596"/>
    </location>
</feature>
<keyword evidence="5" id="KW-1185">Reference proteome</keyword>
<evidence type="ECO:0000256" key="1">
    <source>
        <dbReference type="PROSITE-ProRule" id="PRU00221"/>
    </source>
</evidence>
<accession>A0ABP0W1Z5</accession>
<feature type="coiled-coil region" evidence="2">
    <location>
        <begin position="379"/>
        <end position="427"/>
    </location>
</feature>
<reference evidence="4" key="1">
    <citation type="submission" date="2024-02" db="EMBL/GenBank/DDBJ databases">
        <authorList>
            <consortium name="ELIXIR-Norway"/>
            <consortium name="Elixir Norway"/>
        </authorList>
    </citation>
    <scope>NUCLEOTIDE SEQUENCE</scope>
</reference>
<sequence length="723" mass="80961">MATSAAWNNNRYPFSRCSTPPSPLSVKPIRPPPVAPSVILNLEVACIAYLQENVRSATYNGLNLYSTDARGVINVWNTGVGTYTKFSNGFNVPINVLQGTREGKDMWLGFSNGDIAIMSIESTIIGFRWRAHPGGVSCIVAGTNSVWSGGVDFTIRKWGLDGQTLSSYSYHHSAIRWVLMVKEFPDKSAVQLWSSSDTTIAVALLLDDVEHHEMVSNVHILSGHARIVSVLCQVGSDTVWSGSEDNTIRVWSCFDMSCMHLLSGHRGSICSMVELGIHVWSGSTDQTILVWDATTYQLLYSLGDHGGYVRVMVKVDWHLWAFASGKNVKIWAAASVWSLARRENERLRDVIEAIHMEKNAVQNASEGNQVAIPSRTLKVDSARSDLRSQKEEILKLQEEVVKIHNIKDNLMCELVDLENRKKDMENGHTWHTKDAVGLQQPLSNDAETNEKSISFASQYTQVSEDIELVDFVKEDIEKADLLKEVFKLQLQLQESIFAAEQREELAAQELAQLNMKMQRGRGLVTEATNHELVNIMEHIDREKATGWALGDENSVAQELIKLRQQIAKEREAAKSALEEIQRPGKGDDRRSEDVKTQIEGAVQASVDQKLANLERRLKVSEKQTRETQIELELAQVDVQETLEELQASHEELQKTKYRIGPKHESMDTVTNKRAEKFITSVRFVDGEKGRLREALEGMTKAVEFAASTALAASYNYKLSGTSF</sequence>
<feature type="coiled-coil region" evidence="2">
    <location>
        <begin position="603"/>
        <end position="655"/>
    </location>
</feature>
<organism evidence="4 5">
    <name type="scientific">Sphagnum jensenii</name>
    <dbReference type="NCBI Taxonomy" id="128206"/>
    <lineage>
        <taxon>Eukaryota</taxon>
        <taxon>Viridiplantae</taxon>
        <taxon>Streptophyta</taxon>
        <taxon>Embryophyta</taxon>
        <taxon>Bryophyta</taxon>
        <taxon>Sphagnophytina</taxon>
        <taxon>Sphagnopsida</taxon>
        <taxon>Sphagnales</taxon>
        <taxon>Sphagnaceae</taxon>
        <taxon>Sphagnum</taxon>
    </lineage>
</organism>
<dbReference type="PROSITE" id="PS50082">
    <property type="entry name" value="WD_REPEATS_2"/>
    <property type="match status" value="1"/>
</dbReference>
<proteinExistence type="predicted"/>
<evidence type="ECO:0000313" key="4">
    <source>
        <dbReference type="EMBL" id="CAK9260797.1"/>
    </source>
</evidence>
<feature type="repeat" description="WD" evidence="1">
    <location>
        <begin position="221"/>
        <end position="252"/>
    </location>
</feature>
<dbReference type="InterPro" id="IPR015943">
    <property type="entry name" value="WD40/YVTN_repeat-like_dom_sf"/>
</dbReference>
<dbReference type="EMBL" id="OZ020108">
    <property type="protein sequence ID" value="CAK9260797.1"/>
    <property type="molecule type" value="Genomic_DNA"/>
</dbReference>
<dbReference type="SMART" id="SM00320">
    <property type="entry name" value="WD40"/>
    <property type="match status" value="4"/>
</dbReference>
<keyword evidence="1" id="KW-0853">WD repeat</keyword>
<evidence type="ECO:0000313" key="5">
    <source>
        <dbReference type="Proteomes" id="UP001497444"/>
    </source>
</evidence>
<gene>
    <name evidence="4" type="ORF">CSSPJE1EN1_LOCUS6275</name>
</gene>
<evidence type="ECO:0000256" key="2">
    <source>
        <dbReference type="SAM" id="Coils"/>
    </source>
</evidence>
<dbReference type="SUPFAM" id="SSF50978">
    <property type="entry name" value="WD40 repeat-like"/>
    <property type="match status" value="1"/>
</dbReference>